<accession>A0ABN9E992</accession>
<reference evidence="1" key="1">
    <citation type="submission" date="2023-05" db="EMBL/GenBank/DDBJ databases">
        <authorList>
            <person name="Stuckert A."/>
        </authorList>
    </citation>
    <scope>NUCLEOTIDE SEQUENCE</scope>
</reference>
<dbReference type="EMBL" id="CATNWA010015252">
    <property type="protein sequence ID" value="CAI9581188.1"/>
    <property type="molecule type" value="Genomic_DNA"/>
</dbReference>
<protein>
    <submittedName>
        <fullName evidence="1">Uncharacterized protein</fullName>
    </submittedName>
</protein>
<keyword evidence="2" id="KW-1185">Reference proteome</keyword>
<dbReference type="Proteomes" id="UP001162483">
    <property type="component" value="Unassembled WGS sequence"/>
</dbReference>
<sequence length="55" mass="6285">MNRKLFAELFLSRGGLTIWKLGYCPRARDAPGTFFIGFFEFGQGHRGPMIPYCRG</sequence>
<gene>
    <name evidence="1" type="ORF">SPARVUS_LOCUS9447993</name>
</gene>
<feature type="non-terminal residue" evidence="1">
    <location>
        <position position="55"/>
    </location>
</feature>
<evidence type="ECO:0000313" key="1">
    <source>
        <dbReference type="EMBL" id="CAI9581188.1"/>
    </source>
</evidence>
<comment type="caution">
    <text evidence="1">The sequence shown here is derived from an EMBL/GenBank/DDBJ whole genome shotgun (WGS) entry which is preliminary data.</text>
</comment>
<proteinExistence type="predicted"/>
<evidence type="ECO:0000313" key="2">
    <source>
        <dbReference type="Proteomes" id="UP001162483"/>
    </source>
</evidence>
<name>A0ABN9E992_9NEOB</name>
<organism evidence="1 2">
    <name type="scientific">Staurois parvus</name>
    <dbReference type="NCBI Taxonomy" id="386267"/>
    <lineage>
        <taxon>Eukaryota</taxon>
        <taxon>Metazoa</taxon>
        <taxon>Chordata</taxon>
        <taxon>Craniata</taxon>
        <taxon>Vertebrata</taxon>
        <taxon>Euteleostomi</taxon>
        <taxon>Amphibia</taxon>
        <taxon>Batrachia</taxon>
        <taxon>Anura</taxon>
        <taxon>Neobatrachia</taxon>
        <taxon>Ranoidea</taxon>
        <taxon>Ranidae</taxon>
        <taxon>Staurois</taxon>
    </lineage>
</organism>